<feature type="domain" description="Fe/B12 periplasmic-binding" evidence="3">
    <location>
        <begin position="71"/>
        <end position="318"/>
    </location>
</feature>
<dbReference type="PANTHER" id="PTHR30535">
    <property type="entry name" value="VITAMIN B12-BINDING PROTEIN"/>
    <property type="match status" value="1"/>
</dbReference>
<dbReference type="GO" id="GO:0071281">
    <property type="term" value="P:cellular response to iron ion"/>
    <property type="evidence" value="ECO:0007669"/>
    <property type="project" value="TreeGrafter"/>
</dbReference>
<dbReference type="GO" id="GO:0005886">
    <property type="term" value="C:plasma membrane"/>
    <property type="evidence" value="ECO:0007669"/>
    <property type="project" value="UniProtKB-SubCell"/>
</dbReference>
<dbReference type="PROSITE" id="PS50983">
    <property type="entry name" value="FE_B12_PBP"/>
    <property type="match status" value="1"/>
</dbReference>
<dbReference type="OrthoDB" id="214567at2157"/>
<dbReference type="Gene3D" id="3.40.50.1980">
    <property type="entry name" value="Nitrogenase molybdenum iron protein domain"/>
    <property type="match status" value="2"/>
</dbReference>
<evidence type="ECO:0000256" key="2">
    <source>
        <dbReference type="SAM" id="MobiDB-lite"/>
    </source>
</evidence>
<dbReference type="SUPFAM" id="SSF53807">
    <property type="entry name" value="Helical backbone' metal receptor"/>
    <property type="match status" value="1"/>
</dbReference>
<dbReference type="InterPro" id="IPR026371">
    <property type="entry name" value="PGF_CTERM"/>
</dbReference>
<dbReference type="NCBIfam" id="TIGR04126">
    <property type="entry name" value="PGF_CTERM"/>
    <property type="match status" value="1"/>
</dbReference>
<keyword evidence="5" id="KW-1185">Reference proteome</keyword>
<dbReference type="NCBIfam" id="TIGR04281">
    <property type="entry name" value="peripla_PGF_1"/>
    <property type="match status" value="1"/>
</dbReference>
<gene>
    <name evidence="4" type="ORF">J2753_001558</name>
</gene>
<dbReference type="RefSeq" id="WP_209491341.1">
    <property type="nucleotide sequence ID" value="NZ_JAGGLC010000003.1"/>
</dbReference>
<dbReference type="Proteomes" id="UP000823736">
    <property type="component" value="Unassembled WGS sequence"/>
</dbReference>
<dbReference type="InterPro" id="IPR026469">
    <property type="entry name" value="Peripla_PGF_1"/>
</dbReference>
<dbReference type="InterPro" id="IPR050902">
    <property type="entry name" value="ABC_Transporter_SBP"/>
</dbReference>
<evidence type="ECO:0000313" key="4">
    <source>
        <dbReference type="EMBL" id="MBP1987060.1"/>
    </source>
</evidence>
<feature type="region of interest" description="Disordered" evidence="2">
    <location>
        <begin position="338"/>
        <end position="376"/>
    </location>
</feature>
<proteinExistence type="predicted"/>
<accession>A0A8T4GX70</accession>
<dbReference type="InterPro" id="IPR002491">
    <property type="entry name" value="ABC_transptr_periplasmic_BD"/>
</dbReference>
<keyword evidence="1" id="KW-0732">Signal</keyword>
<dbReference type="Pfam" id="PF01497">
    <property type="entry name" value="Peripla_BP_2"/>
    <property type="match status" value="1"/>
</dbReference>
<dbReference type="AlphaFoldDB" id="A0A8T4GX70"/>
<comment type="caution">
    <text evidence="4">The sequence shown here is derived from an EMBL/GenBank/DDBJ whole genome shotgun (WGS) entry which is preliminary data.</text>
</comment>
<sequence length="391" mass="39817">MRTYATLLIVLCTLLAGVAPAGAVSAPGAATAADAGAADHTLQPDVPECSYPFTATDATGENVTVEEAPETVTTLGASASQTMWDIGGKEQVVGLGTHSYYLADAESRTNVSAAGFGYSTEAVVGTEADLVLASNIVSDDTVAALRDAGMTVYKFRPATSVEDVANKTTLIGKLTGNCVGAAEANAWMNANVETAGNVTADVEQPEVLVPLGGSSLAGDGTFINAMVTTAGGTNLAADAFDSPYPYGVSDETILELDPEMLVLQEGSESLINQQPYAATTAGQNNASVVVNPNWLSQPAPRSVVFATRNLTDGFHPDAAANTEWTARSEVTVDVETATPTEAVTETPTPESTATPESTETTETTSTDSPGFGGPAAVAALGAGAALLARRD</sequence>
<protein>
    <submittedName>
        <fullName evidence="4">Iron complex transport system substrate-binding protein</fullName>
    </submittedName>
</protein>
<name>A0A8T4GX70_9EURY</name>
<evidence type="ECO:0000259" key="3">
    <source>
        <dbReference type="PROSITE" id="PS50983"/>
    </source>
</evidence>
<organism evidence="4 5">
    <name type="scientific">Halolamina salifodinae</name>
    <dbReference type="NCBI Taxonomy" id="1202767"/>
    <lineage>
        <taxon>Archaea</taxon>
        <taxon>Methanobacteriati</taxon>
        <taxon>Methanobacteriota</taxon>
        <taxon>Stenosarchaea group</taxon>
        <taxon>Halobacteria</taxon>
        <taxon>Halobacteriales</taxon>
        <taxon>Haloferacaceae</taxon>
    </lineage>
</organism>
<reference evidence="4" key="1">
    <citation type="submission" date="2021-03" db="EMBL/GenBank/DDBJ databases">
        <title>Genomic Encyclopedia of Type Strains, Phase IV (KMG-IV): sequencing the most valuable type-strain genomes for metagenomic binning, comparative biology and taxonomic classification.</title>
        <authorList>
            <person name="Goeker M."/>
        </authorList>
    </citation>
    <scope>NUCLEOTIDE SEQUENCE</scope>
    <source>
        <strain evidence="4">DSM 26232</strain>
    </source>
</reference>
<dbReference type="GO" id="GO:0030115">
    <property type="term" value="C:S-layer"/>
    <property type="evidence" value="ECO:0007669"/>
    <property type="project" value="UniProtKB-SubCell"/>
</dbReference>
<evidence type="ECO:0000256" key="1">
    <source>
        <dbReference type="ARBA" id="ARBA00022729"/>
    </source>
</evidence>
<dbReference type="EMBL" id="JAGGLC010000003">
    <property type="protein sequence ID" value="MBP1987060.1"/>
    <property type="molecule type" value="Genomic_DNA"/>
</dbReference>
<evidence type="ECO:0000313" key="5">
    <source>
        <dbReference type="Proteomes" id="UP000823736"/>
    </source>
</evidence>
<dbReference type="PANTHER" id="PTHR30535:SF34">
    <property type="entry name" value="MOLYBDATE-BINDING PROTEIN MOLA"/>
    <property type="match status" value="1"/>
</dbReference>